<dbReference type="Proteomes" id="UP000305948">
    <property type="component" value="Unassembled WGS sequence"/>
</dbReference>
<feature type="region of interest" description="Disordered" evidence="1">
    <location>
        <begin position="19"/>
        <end position="62"/>
    </location>
</feature>
<feature type="compositionally biased region" description="Low complexity" evidence="1">
    <location>
        <begin position="19"/>
        <end position="30"/>
    </location>
</feature>
<dbReference type="OrthoDB" id="3231855at2759"/>
<proteinExistence type="predicted"/>
<keyword evidence="4" id="KW-1185">Reference proteome</keyword>
<dbReference type="InterPro" id="IPR002625">
    <property type="entry name" value="Smr_dom"/>
</dbReference>
<protein>
    <submittedName>
        <fullName evidence="3">DUF1771-domain-containing protein</fullName>
    </submittedName>
</protein>
<dbReference type="SMART" id="SM00463">
    <property type="entry name" value="SMR"/>
    <property type="match status" value="1"/>
</dbReference>
<name>A0A5C3N8R4_9AGAM</name>
<dbReference type="STRING" id="5364.A0A5C3N8R4"/>
<dbReference type="Pfam" id="PF08590">
    <property type="entry name" value="DUF1771"/>
    <property type="match status" value="1"/>
</dbReference>
<dbReference type="Gene3D" id="3.30.1370.110">
    <property type="match status" value="1"/>
</dbReference>
<dbReference type="PROSITE" id="PS50828">
    <property type="entry name" value="SMR"/>
    <property type="match status" value="1"/>
</dbReference>
<feature type="domain" description="Smr" evidence="2">
    <location>
        <begin position="143"/>
        <end position="219"/>
    </location>
</feature>
<reference evidence="3 4" key="1">
    <citation type="journal article" date="2019" name="Nat. Ecol. Evol.">
        <title>Megaphylogeny resolves global patterns of mushroom evolution.</title>
        <authorList>
            <person name="Varga T."/>
            <person name="Krizsan K."/>
            <person name="Foldi C."/>
            <person name="Dima B."/>
            <person name="Sanchez-Garcia M."/>
            <person name="Sanchez-Ramirez S."/>
            <person name="Szollosi G.J."/>
            <person name="Szarkandi J.G."/>
            <person name="Papp V."/>
            <person name="Albert L."/>
            <person name="Andreopoulos W."/>
            <person name="Angelini C."/>
            <person name="Antonin V."/>
            <person name="Barry K.W."/>
            <person name="Bougher N.L."/>
            <person name="Buchanan P."/>
            <person name="Buyck B."/>
            <person name="Bense V."/>
            <person name="Catcheside P."/>
            <person name="Chovatia M."/>
            <person name="Cooper J."/>
            <person name="Damon W."/>
            <person name="Desjardin D."/>
            <person name="Finy P."/>
            <person name="Geml J."/>
            <person name="Haridas S."/>
            <person name="Hughes K."/>
            <person name="Justo A."/>
            <person name="Karasinski D."/>
            <person name="Kautmanova I."/>
            <person name="Kiss B."/>
            <person name="Kocsube S."/>
            <person name="Kotiranta H."/>
            <person name="LaButti K.M."/>
            <person name="Lechner B.E."/>
            <person name="Liimatainen K."/>
            <person name="Lipzen A."/>
            <person name="Lukacs Z."/>
            <person name="Mihaltcheva S."/>
            <person name="Morgado L.N."/>
            <person name="Niskanen T."/>
            <person name="Noordeloos M.E."/>
            <person name="Ohm R.A."/>
            <person name="Ortiz-Santana B."/>
            <person name="Ovrebo C."/>
            <person name="Racz N."/>
            <person name="Riley R."/>
            <person name="Savchenko A."/>
            <person name="Shiryaev A."/>
            <person name="Soop K."/>
            <person name="Spirin V."/>
            <person name="Szebenyi C."/>
            <person name="Tomsovsky M."/>
            <person name="Tulloss R.E."/>
            <person name="Uehling J."/>
            <person name="Grigoriev I.V."/>
            <person name="Vagvolgyi C."/>
            <person name="Papp T."/>
            <person name="Martin F.M."/>
            <person name="Miettinen O."/>
            <person name="Hibbett D.S."/>
            <person name="Nagy L.G."/>
        </authorList>
    </citation>
    <scope>NUCLEOTIDE SEQUENCE [LARGE SCALE GENOMIC DNA]</scope>
    <source>
        <strain evidence="3 4">OMC1185</strain>
    </source>
</reference>
<dbReference type="PANTHER" id="PTHR47417:SF1">
    <property type="entry name" value="SMR DOMAIN-CONTAINING PROTEIN YPL199C"/>
    <property type="match status" value="1"/>
</dbReference>
<evidence type="ECO:0000313" key="3">
    <source>
        <dbReference type="EMBL" id="TFK54249.1"/>
    </source>
</evidence>
<evidence type="ECO:0000256" key="1">
    <source>
        <dbReference type="SAM" id="MobiDB-lite"/>
    </source>
</evidence>
<evidence type="ECO:0000259" key="2">
    <source>
        <dbReference type="PROSITE" id="PS50828"/>
    </source>
</evidence>
<dbReference type="SMART" id="SM01162">
    <property type="entry name" value="DUF1771"/>
    <property type="match status" value="1"/>
</dbReference>
<dbReference type="SUPFAM" id="SSF160443">
    <property type="entry name" value="SMR domain-like"/>
    <property type="match status" value="1"/>
</dbReference>
<accession>A0A5C3N8R4</accession>
<dbReference type="PANTHER" id="PTHR47417">
    <property type="entry name" value="SMR DOMAIN-CONTAINING PROTEIN YPL199C"/>
    <property type="match status" value="1"/>
</dbReference>
<evidence type="ECO:0000313" key="4">
    <source>
        <dbReference type="Proteomes" id="UP000305948"/>
    </source>
</evidence>
<dbReference type="InterPro" id="IPR036063">
    <property type="entry name" value="Smr_dom_sf"/>
</dbReference>
<dbReference type="AlphaFoldDB" id="A0A5C3N8R4"/>
<sequence>MSILGQIFNAFVRLLCGDQPQQQPATEQQPPYKPPSPRPQQGRPPEKPHAPSPPRPHGHVNQNQINQQNEHYVSLRDRAREEGAQMAKCFEESKAAYSSGDGARAKELSNEGHRHEAEMHRLNAQASEWIFIENNKDSQPGEVDLHGLFVKEAISYTDRAIQDARGRGESEIRLIVGKGLHSPNGMAKLEPAIKDLMQKHGLVAELDPQNSGVLIVDLDGQSKGRGPVLGPEEIMGKLKSDREGCVIM</sequence>
<dbReference type="EMBL" id="ML213506">
    <property type="protein sequence ID" value="TFK54249.1"/>
    <property type="molecule type" value="Genomic_DNA"/>
</dbReference>
<dbReference type="InterPro" id="IPR013899">
    <property type="entry name" value="DUF1771"/>
</dbReference>
<dbReference type="InterPro" id="IPR053020">
    <property type="entry name" value="Smr_domain_protein"/>
</dbReference>
<organism evidence="3 4">
    <name type="scientific">Heliocybe sulcata</name>
    <dbReference type="NCBI Taxonomy" id="5364"/>
    <lineage>
        <taxon>Eukaryota</taxon>
        <taxon>Fungi</taxon>
        <taxon>Dikarya</taxon>
        <taxon>Basidiomycota</taxon>
        <taxon>Agaricomycotina</taxon>
        <taxon>Agaricomycetes</taxon>
        <taxon>Gloeophyllales</taxon>
        <taxon>Gloeophyllaceae</taxon>
        <taxon>Heliocybe</taxon>
    </lineage>
</organism>
<gene>
    <name evidence="3" type="ORF">OE88DRAFT_1168763</name>
</gene>
<dbReference type="Pfam" id="PF01713">
    <property type="entry name" value="Smr"/>
    <property type="match status" value="1"/>
</dbReference>